<dbReference type="Gene3D" id="3.40.50.720">
    <property type="entry name" value="NAD(P)-binding Rossmann-like Domain"/>
    <property type="match status" value="1"/>
</dbReference>
<evidence type="ECO:0000313" key="3">
    <source>
        <dbReference type="Proteomes" id="UP000253727"/>
    </source>
</evidence>
<name>A0A369Q394_9SPHN</name>
<protein>
    <submittedName>
        <fullName evidence="2">NADH:ubiquinone reductase (H(+)-translocating)</fullName>
        <ecNumber evidence="2">1.6.5.3</ecNumber>
    </submittedName>
</protein>
<dbReference type="RefSeq" id="WP_115365733.1">
    <property type="nucleotide sequence ID" value="NZ_QBKA01000002.1"/>
</dbReference>
<dbReference type="Proteomes" id="UP000253727">
    <property type="component" value="Unassembled WGS sequence"/>
</dbReference>
<dbReference type="SUPFAM" id="SSF51735">
    <property type="entry name" value="NAD(P)-binding Rossmann-fold domains"/>
    <property type="match status" value="1"/>
</dbReference>
<dbReference type="InterPro" id="IPR001509">
    <property type="entry name" value="Epimerase_deHydtase"/>
</dbReference>
<reference evidence="2 3" key="1">
    <citation type="submission" date="2018-04" db="EMBL/GenBank/DDBJ databases">
        <title>Altererythrobacter sp. HME9302 genome sequencing and assembly.</title>
        <authorList>
            <person name="Kang H."/>
            <person name="Kim H."/>
            <person name="Joh K."/>
        </authorList>
    </citation>
    <scope>NUCLEOTIDE SEQUENCE [LARGE SCALE GENOMIC DNA]</scope>
    <source>
        <strain evidence="2 3">HME9302</strain>
    </source>
</reference>
<dbReference type="InterPro" id="IPR050177">
    <property type="entry name" value="Lipid_A_modif_metabolic_enz"/>
</dbReference>
<accession>A0A369Q394</accession>
<comment type="caution">
    <text evidence="2">The sequence shown here is derived from an EMBL/GenBank/DDBJ whole genome shotgun (WGS) entry which is preliminary data.</text>
</comment>
<keyword evidence="2" id="KW-0560">Oxidoreductase</keyword>
<evidence type="ECO:0000259" key="1">
    <source>
        <dbReference type="Pfam" id="PF01370"/>
    </source>
</evidence>
<dbReference type="AlphaFoldDB" id="A0A369Q394"/>
<dbReference type="EMBL" id="QBKA01000002">
    <property type="protein sequence ID" value="RDC59363.1"/>
    <property type="molecule type" value="Genomic_DNA"/>
</dbReference>
<dbReference type="InterPro" id="IPR036291">
    <property type="entry name" value="NAD(P)-bd_dom_sf"/>
</dbReference>
<gene>
    <name evidence="2" type="ORF">HME9302_00550</name>
</gene>
<keyword evidence="3" id="KW-1185">Reference proteome</keyword>
<feature type="domain" description="NAD-dependent epimerase/dehydratase" evidence="1">
    <location>
        <begin position="3"/>
        <end position="190"/>
    </location>
</feature>
<dbReference type="PANTHER" id="PTHR43245">
    <property type="entry name" value="BIFUNCTIONAL POLYMYXIN RESISTANCE PROTEIN ARNA"/>
    <property type="match status" value="1"/>
</dbReference>
<dbReference type="EC" id="1.6.5.3" evidence="2"/>
<dbReference type="OrthoDB" id="9814124at2"/>
<organism evidence="2 3">
    <name type="scientific">Alteripontixanthobacter maritimus</name>
    <dbReference type="NCBI Taxonomy" id="2161824"/>
    <lineage>
        <taxon>Bacteria</taxon>
        <taxon>Pseudomonadati</taxon>
        <taxon>Pseudomonadota</taxon>
        <taxon>Alphaproteobacteria</taxon>
        <taxon>Sphingomonadales</taxon>
        <taxon>Erythrobacteraceae</taxon>
        <taxon>Alteripontixanthobacter</taxon>
    </lineage>
</organism>
<proteinExistence type="predicted"/>
<keyword evidence="2" id="KW-0830">Ubiquinone</keyword>
<dbReference type="GO" id="GO:0016491">
    <property type="term" value="F:oxidoreductase activity"/>
    <property type="evidence" value="ECO:0007669"/>
    <property type="project" value="UniProtKB-KW"/>
</dbReference>
<evidence type="ECO:0000313" key="2">
    <source>
        <dbReference type="EMBL" id="RDC59363.1"/>
    </source>
</evidence>
<dbReference type="PANTHER" id="PTHR43245:SF58">
    <property type="entry name" value="BLL5923 PROTEIN"/>
    <property type="match status" value="1"/>
</dbReference>
<dbReference type="Pfam" id="PF01370">
    <property type="entry name" value="Epimerase"/>
    <property type="match status" value="1"/>
</dbReference>
<sequence>MTIAITGGTGFVGQAFLDLAAKRDLPVRSLARTVPGDRKAVGWISGDLTDKASLQRLVDGAEAVLHIAGQVRAADPAEFNTSNVQGTLNVIEAAKAAGVPRFIFVSSLSAREPQLSAYGASKLRAEKLVAASGLDYSIIRPPAIYGPRDGENLDLFKAAKLGVIPMPPEGRASWMHVSDLTELLVKMLEPNECLTGGLFEPDDGNEGGWTHRQIAMAIGQAVGRKPWVPHLSKPVLEVAAKLDGWLRRGDAKLTPDRVGYMTHPDWVASSRHAVPDHIWRPTVSLEAGVKSTADWYRKAGWL</sequence>